<comment type="caution">
    <text evidence="8">The sequence shown here is derived from an EMBL/GenBank/DDBJ whole genome shotgun (WGS) entry which is preliminary data.</text>
</comment>
<organism evidence="8 9">
    <name type="scientific">Rubroshorea leprosula</name>
    <dbReference type="NCBI Taxonomy" id="152421"/>
    <lineage>
        <taxon>Eukaryota</taxon>
        <taxon>Viridiplantae</taxon>
        <taxon>Streptophyta</taxon>
        <taxon>Embryophyta</taxon>
        <taxon>Tracheophyta</taxon>
        <taxon>Spermatophyta</taxon>
        <taxon>Magnoliopsida</taxon>
        <taxon>eudicotyledons</taxon>
        <taxon>Gunneridae</taxon>
        <taxon>Pentapetalae</taxon>
        <taxon>rosids</taxon>
        <taxon>malvids</taxon>
        <taxon>Malvales</taxon>
        <taxon>Dipterocarpaceae</taxon>
        <taxon>Rubroshorea</taxon>
    </lineage>
</organism>
<keyword evidence="3" id="KW-0645">Protease</keyword>
<comment type="similarity">
    <text evidence="1">Belongs to the peptidase S10 family.</text>
</comment>
<dbReference type="PANTHER" id="PTHR11802">
    <property type="entry name" value="SERINE PROTEASE FAMILY S10 SERINE CARBOXYPEPTIDASE"/>
    <property type="match status" value="1"/>
</dbReference>
<keyword evidence="4" id="KW-0732">Signal</keyword>
<keyword evidence="5" id="KW-0378">Hydrolase</keyword>
<dbReference type="GO" id="GO:0006508">
    <property type="term" value="P:proteolysis"/>
    <property type="evidence" value="ECO:0007669"/>
    <property type="project" value="UniProtKB-KW"/>
</dbReference>
<proteinExistence type="inferred from homology"/>
<dbReference type="AlphaFoldDB" id="A0AAV5JTZ1"/>
<dbReference type="GO" id="GO:0005773">
    <property type="term" value="C:vacuole"/>
    <property type="evidence" value="ECO:0007669"/>
    <property type="project" value="TreeGrafter"/>
</dbReference>
<dbReference type="EMBL" id="BPVZ01000049">
    <property type="protein sequence ID" value="GKV18114.1"/>
    <property type="molecule type" value="Genomic_DNA"/>
</dbReference>
<sequence>MVGNALTDDYHDHLGVFQFMWSAGLISDQTFKLLNQLCDLESFIHSSSSCNKILDVASEELGNIDPYSIYTPPCTANVSQSKWLLKRRLMVGRVSEKYDPCTEKHSEVYFNLPEVQKALNVLPNFAPSKWETCSDLVNSNWKDSPRTVLDIYRELIPSRLRIWIFSGDTDAVIPVTSTRYTIDALKLPTVKPWRAWYDDGQVGGWTQEYAGLTFVTVRGAGHEVPLHRPKLALALVKAFLSGTSMPKGELISDS</sequence>
<evidence type="ECO:0000256" key="2">
    <source>
        <dbReference type="ARBA" id="ARBA00022645"/>
    </source>
</evidence>
<protein>
    <submittedName>
        <fullName evidence="8">Uncharacterized protein</fullName>
    </submittedName>
</protein>
<dbReference type="Gene3D" id="3.40.50.1820">
    <property type="entry name" value="alpha/beta hydrolase"/>
    <property type="match status" value="1"/>
</dbReference>
<evidence type="ECO:0000256" key="7">
    <source>
        <dbReference type="ARBA" id="ARBA00023180"/>
    </source>
</evidence>
<dbReference type="PROSITE" id="PS00560">
    <property type="entry name" value="CARBOXYPEPT_SER_HIS"/>
    <property type="match status" value="1"/>
</dbReference>
<dbReference type="InterPro" id="IPR029058">
    <property type="entry name" value="AB_hydrolase_fold"/>
</dbReference>
<dbReference type="InterPro" id="IPR001563">
    <property type="entry name" value="Peptidase_S10"/>
</dbReference>
<dbReference type="Gene3D" id="3.40.50.11320">
    <property type="match status" value="1"/>
</dbReference>
<evidence type="ECO:0000313" key="9">
    <source>
        <dbReference type="Proteomes" id="UP001054252"/>
    </source>
</evidence>
<dbReference type="Gene3D" id="6.10.250.940">
    <property type="match status" value="1"/>
</dbReference>
<keyword evidence="2" id="KW-0121">Carboxypeptidase</keyword>
<dbReference type="FunFam" id="3.40.50.11320:FF:000001">
    <property type="entry name" value="Carboxypeptidase"/>
    <property type="match status" value="1"/>
</dbReference>
<keyword evidence="9" id="KW-1185">Reference proteome</keyword>
<dbReference type="SUPFAM" id="SSF53474">
    <property type="entry name" value="alpha/beta-Hydrolases"/>
    <property type="match status" value="1"/>
</dbReference>
<evidence type="ECO:0000256" key="1">
    <source>
        <dbReference type="ARBA" id="ARBA00009431"/>
    </source>
</evidence>
<evidence type="ECO:0000256" key="3">
    <source>
        <dbReference type="ARBA" id="ARBA00022670"/>
    </source>
</evidence>
<keyword evidence="7" id="KW-0325">Glycoprotein</keyword>
<evidence type="ECO:0000256" key="6">
    <source>
        <dbReference type="ARBA" id="ARBA00023157"/>
    </source>
</evidence>
<reference evidence="8 9" key="1">
    <citation type="journal article" date="2021" name="Commun. Biol.">
        <title>The genome of Shorea leprosula (Dipterocarpaceae) highlights the ecological relevance of drought in aseasonal tropical rainforests.</title>
        <authorList>
            <person name="Ng K.K.S."/>
            <person name="Kobayashi M.J."/>
            <person name="Fawcett J.A."/>
            <person name="Hatakeyama M."/>
            <person name="Paape T."/>
            <person name="Ng C.H."/>
            <person name="Ang C.C."/>
            <person name="Tnah L.H."/>
            <person name="Lee C.T."/>
            <person name="Nishiyama T."/>
            <person name="Sese J."/>
            <person name="O'Brien M.J."/>
            <person name="Copetti D."/>
            <person name="Mohd Noor M.I."/>
            <person name="Ong R.C."/>
            <person name="Putra M."/>
            <person name="Sireger I.Z."/>
            <person name="Indrioko S."/>
            <person name="Kosugi Y."/>
            <person name="Izuno A."/>
            <person name="Isagi Y."/>
            <person name="Lee S.L."/>
            <person name="Shimizu K.K."/>
        </authorList>
    </citation>
    <scope>NUCLEOTIDE SEQUENCE [LARGE SCALE GENOMIC DNA]</scope>
    <source>
        <strain evidence="8">214</strain>
    </source>
</reference>
<dbReference type="PANTHER" id="PTHR11802:SF32">
    <property type="entry name" value="SERINE CARBOXYPEPTIDASE-LIKE 29"/>
    <property type="match status" value="1"/>
</dbReference>
<keyword evidence="6" id="KW-1015">Disulfide bond</keyword>
<evidence type="ECO:0000256" key="5">
    <source>
        <dbReference type="ARBA" id="ARBA00022801"/>
    </source>
</evidence>
<accession>A0AAV5JTZ1</accession>
<dbReference type="Proteomes" id="UP001054252">
    <property type="component" value="Unassembled WGS sequence"/>
</dbReference>
<evidence type="ECO:0000313" key="8">
    <source>
        <dbReference type="EMBL" id="GKV18114.1"/>
    </source>
</evidence>
<dbReference type="GO" id="GO:0004185">
    <property type="term" value="F:serine-type carboxypeptidase activity"/>
    <property type="evidence" value="ECO:0007669"/>
    <property type="project" value="InterPro"/>
</dbReference>
<dbReference type="InterPro" id="IPR033124">
    <property type="entry name" value="Ser_caboxypep_his_AS"/>
</dbReference>
<name>A0AAV5JTZ1_9ROSI</name>
<evidence type="ECO:0000256" key="4">
    <source>
        <dbReference type="ARBA" id="ARBA00022729"/>
    </source>
</evidence>
<dbReference type="Pfam" id="PF00450">
    <property type="entry name" value="Peptidase_S10"/>
    <property type="match status" value="1"/>
</dbReference>
<gene>
    <name evidence="8" type="ORF">SLEP1_g28535</name>
</gene>